<dbReference type="InterPro" id="IPR029510">
    <property type="entry name" value="Ald_DH_CS_GLU"/>
</dbReference>
<dbReference type="CDD" id="cd07088">
    <property type="entry name" value="ALDH_LactADH-AldA"/>
    <property type="match status" value="1"/>
</dbReference>
<proteinExistence type="inferred from homology"/>
<evidence type="ECO:0000256" key="2">
    <source>
        <dbReference type="ARBA" id="ARBA00009986"/>
    </source>
</evidence>
<dbReference type="PANTHER" id="PTHR11699">
    <property type="entry name" value="ALDEHYDE DEHYDROGENASE-RELATED"/>
    <property type="match status" value="1"/>
</dbReference>
<evidence type="ECO:0000259" key="6">
    <source>
        <dbReference type="Pfam" id="PF00171"/>
    </source>
</evidence>
<dbReference type="NCBIfam" id="NF007497">
    <property type="entry name" value="PRK10090.1"/>
    <property type="match status" value="1"/>
</dbReference>
<feature type="active site" evidence="4">
    <location>
        <position position="257"/>
    </location>
</feature>
<dbReference type="InterPro" id="IPR015590">
    <property type="entry name" value="Aldehyde_DH_dom"/>
</dbReference>
<dbReference type="EMBL" id="CP006912">
    <property type="protein sequence ID" value="AHB48185.1"/>
    <property type="molecule type" value="Genomic_DNA"/>
</dbReference>
<dbReference type="FunFam" id="3.40.309.10:FF:000009">
    <property type="entry name" value="Aldehyde dehydrogenase A"/>
    <property type="match status" value="1"/>
</dbReference>
<feature type="domain" description="Aldehyde dehydrogenase" evidence="6">
    <location>
        <begin position="22"/>
        <end position="482"/>
    </location>
</feature>
<dbReference type="STRING" id="1029756.W911_07075"/>
<gene>
    <name evidence="7" type="ORF">W911_07075</name>
</gene>
<organism evidence="7 8">
    <name type="scientific">Hyphomicrobium nitrativorans NL23</name>
    <dbReference type="NCBI Taxonomy" id="1029756"/>
    <lineage>
        <taxon>Bacteria</taxon>
        <taxon>Pseudomonadati</taxon>
        <taxon>Pseudomonadota</taxon>
        <taxon>Alphaproteobacteria</taxon>
        <taxon>Hyphomicrobiales</taxon>
        <taxon>Hyphomicrobiaceae</taxon>
        <taxon>Hyphomicrobium</taxon>
    </lineage>
</organism>
<evidence type="ECO:0000313" key="7">
    <source>
        <dbReference type="EMBL" id="AHB48185.1"/>
    </source>
</evidence>
<dbReference type="AlphaFoldDB" id="V5SDQ4"/>
<evidence type="ECO:0000256" key="5">
    <source>
        <dbReference type="RuleBase" id="RU003345"/>
    </source>
</evidence>
<dbReference type="InterPro" id="IPR016162">
    <property type="entry name" value="Ald_DH_N"/>
</dbReference>
<dbReference type="GO" id="GO:0044281">
    <property type="term" value="P:small molecule metabolic process"/>
    <property type="evidence" value="ECO:0007669"/>
    <property type="project" value="UniProtKB-ARBA"/>
</dbReference>
<keyword evidence="3 5" id="KW-0560">Oxidoreductase</keyword>
<evidence type="ECO:0000256" key="1">
    <source>
        <dbReference type="ARBA" id="ARBA00004921"/>
    </source>
</evidence>
<dbReference type="Gene3D" id="3.40.605.10">
    <property type="entry name" value="Aldehyde Dehydrogenase, Chain A, domain 1"/>
    <property type="match status" value="1"/>
</dbReference>
<keyword evidence="8" id="KW-1185">Reference proteome</keyword>
<dbReference type="PATRIC" id="fig|1029756.8.peg.1482"/>
<evidence type="ECO:0000256" key="3">
    <source>
        <dbReference type="ARBA" id="ARBA00023002"/>
    </source>
</evidence>
<dbReference type="GO" id="GO:0016052">
    <property type="term" value="P:carbohydrate catabolic process"/>
    <property type="evidence" value="ECO:0007669"/>
    <property type="project" value="UniProtKB-ARBA"/>
</dbReference>
<evidence type="ECO:0000256" key="4">
    <source>
        <dbReference type="PROSITE-ProRule" id="PRU10007"/>
    </source>
</evidence>
<dbReference type="HOGENOM" id="CLU_005391_5_1_5"/>
<evidence type="ECO:0000313" key="8">
    <source>
        <dbReference type="Proteomes" id="UP000018542"/>
    </source>
</evidence>
<dbReference type="InterPro" id="IPR016160">
    <property type="entry name" value="Ald_DH_CS_CYS"/>
</dbReference>
<accession>V5SDQ4</accession>
<comment type="similarity">
    <text evidence="2 5">Belongs to the aldehyde dehydrogenase family.</text>
</comment>
<dbReference type="KEGG" id="hni:W911_07075"/>
<dbReference type="SUPFAM" id="SSF53720">
    <property type="entry name" value="ALDH-like"/>
    <property type="match status" value="1"/>
</dbReference>
<dbReference type="GO" id="GO:0042802">
    <property type="term" value="F:identical protein binding"/>
    <property type="evidence" value="ECO:0007669"/>
    <property type="project" value="UniProtKB-ARBA"/>
</dbReference>
<dbReference type="Pfam" id="PF00171">
    <property type="entry name" value="Aldedh"/>
    <property type="match status" value="1"/>
</dbReference>
<name>V5SDQ4_9HYPH</name>
<dbReference type="RefSeq" id="WP_023786803.1">
    <property type="nucleotide sequence ID" value="NC_022997.1"/>
</dbReference>
<dbReference type="PROSITE" id="PS00687">
    <property type="entry name" value="ALDEHYDE_DEHYDR_GLU"/>
    <property type="match status" value="1"/>
</dbReference>
<dbReference type="InterPro" id="IPR016163">
    <property type="entry name" value="Ald_DH_C"/>
</dbReference>
<dbReference type="FunFam" id="3.40.605.10:FF:000022">
    <property type="entry name" value="Aldehyde dehydrogenase A"/>
    <property type="match status" value="1"/>
</dbReference>
<protein>
    <submittedName>
        <fullName evidence="7">Aldehyde dehydrogenase</fullName>
    </submittedName>
</protein>
<dbReference type="Gene3D" id="3.40.309.10">
    <property type="entry name" value="Aldehyde Dehydrogenase, Chain A, domain 2"/>
    <property type="match status" value="1"/>
</dbReference>
<sequence length="487" mass="52586">MQLFTQQPGAAAAYQNFIDGKFVESRGNTIDVSNPATLDVIARVPDSGSEVVDQAVQAAKRAQPAWEKLPAIERARHLKAIAAKVRANAEPLARLITEEQGKVLPLARIEVNFTADYIDYMAEWARRIEGEILTSDRAGESIFLFRKPIGVTAGILPWNFPFFLIARKMAPALVTGNTIVIKSSEETPLNAFAFAGLVAETDLPAGVFNLVSGTGANTGAHLAAHRDVGLISFTGSVETGSKIMQMAATNLTRVNLELGGKAPAIVLADADLDLAAKAIYDSRVINTGQVCNCAERVYVARPVADAFLDRITRLMRETRYGDPLAMPDLNMGPLVNRAGLDKVTGMVDRARAAGAEVVTGGKPADVSRGHHYEPTVIANCRADMEIMQKEVFGPVLPIQIVDDVEEAVALSNASDYGLTSSIFTNDLNTAMRASRDLRFGETYINREHFEAMQGFHAGRRKSGIGGADGKHGLYEFTETQAVYLQHG</sequence>
<dbReference type="Proteomes" id="UP000018542">
    <property type="component" value="Chromosome"/>
</dbReference>
<comment type="pathway">
    <text evidence="1">Carbohydrate degradation.</text>
</comment>
<dbReference type="InterPro" id="IPR016161">
    <property type="entry name" value="Ald_DH/histidinol_DH"/>
</dbReference>
<dbReference type="GO" id="GO:0004030">
    <property type="term" value="F:aldehyde dehydrogenase [NAD(P)+] activity"/>
    <property type="evidence" value="ECO:0007669"/>
    <property type="project" value="UniProtKB-ARBA"/>
</dbReference>
<dbReference type="OrthoDB" id="9812625at2"/>
<reference evidence="7 8" key="1">
    <citation type="journal article" date="2014" name="Genome Announc.">
        <title>Complete Genome Sequence of Hyphomicrobium nitrativorans Strain NL23, a Denitrifying Bacterium Isolated from Biofilm of a Methanol-Fed Denitrification System Treating Seawater at the Montreal Biodome.</title>
        <authorList>
            <person name="Martineau C."/>
            <person name="Villeneuve C."/>
            <person name="Mauffrey F."/>
            <person name="Villemur R."/>
        </authorList>
    </citation>
    <scope>NUCLEOTIDE SEQUENCE [LARGE SCALE GENOMIC DNA]</scope>
    <source>
        <strain evidence="7">NL23</strain>
    </source>
</reference>
<dbReference type="PROSITE" id="PS00070">
    <property type="entry name" value="ALDEHYDE_DEHYDR_CYS"/>
    <property type="match status" value="1"/>
</dbReference>